<feature type="domain" description="Biotin carboxylation" evidence="9">
    <location>
        <begin position="1"/>
        <end position="396"/>
    </location>
</feature>
<dbReference type="PANTHER" id="PTHR48095:SF2">
    <property type="entry name" value="BIOTIN CARBOXYLASE, CHLOROPLASTIC"/>
    <property type="match status" value="1"/>
</dbReference>
<evidence type="ECO:0000256" key="3">
    <source>
        <dbReference type="ARBA" id="ARBA00022598"/>
    </source>
</evidence>
<dbReference type="Gene3D" id="3.30.470.20">
    <property type="entry name" value="ATP-grasp fold, B domain"/>
    <property type="match status" value="1"/>
</dbReference>
<evidence type="ECO:0000256" key="7">
    <source>
        <dbReference type="PROSITE-ProRule" id="PRU00409"/>
    </source>
</evidence>
<dbReference type="SUPFAM" id="SSF52440">
    <property type="entry name" value="PreATP-grasp domain"/>
    <property type="match status" value="1"/>
</dbReference>
<dbReference type="InterPro" id="IPR005481">
    <property type="entry name" value="BC-like_N"/>
</dbReference>
<evidence type="ECO:0000259" key="8">
    <source>
        <dbReference type="PROSITE" id="PS50975"/>
    </source>
</evidence>
<dbReference type="Proteomes" id="UP000325576">
    <property type="component" value="Unassembled WGS sequence"/>
</dbReference>
<dbReference type="FunFam" id="3.30.1490.20:FF:000003">
    <property type="entry name" value="acetyl-CoA carboxylase isoform X1"/>
    <property type="match status" value="1"/>
</dbReference>
<proteinExistence type="predicted"/>
<keyword evidence="4 7" id="KW-0547">Nucleotide-binding</keyword>
<evidence type="ECO:0000256" key="2">
    <source>
        <dbReference type="ARBA" id="ARBA00013263"/>
    </source>
</evidence>
<dbReference type="SMART" id="SM00878">
    <property type="entry name" value="Biotin_carb_C"/>
    <property type="match status" value="1"/>
</dbReference>
<dbReference type="InterPro" id="IPR011761">
    <property type="entry name" value="ATP-grasp"/>
</dbReference>
<evidence type="ECO:0000256" key="1">
    <source>
        <dbReference type="ARBA" id="ARBA00003761"/>
    </source>
</evidence>
<dbReference type="PROSITE" id="PS50975">
    <property type="entry name" value="ATP_GRASP"/>
    <property type="match status" value="1"/>
</dbReference>
<gene>
    <name evidence="10" type="ORF">BS297_03300</name>
</gene>
<protein>
    <recommendedName>
        <fullName evidence="2">biotin carboxylase</fullName>
        <ecNumber evidence="2">6.3.4.14</ecNumber>
    </recommendedName>
</protein>
<comment type="caution">
    <text evidence="10">The sequence shown here is derived from an EMBL/GenBank/DDBJ whole genome shotgun (WGS) entry which is preliminary data.</text>
</comment>
<dbReference type="PROSITE" id="PS00867">
    <property type="entry name" value="CPSASE_2"/>
    <property type="match status" value="1"/>
</dbReference>
<dbReference type="SUPFAM" id="SSF56059">
    <property type="entry name" value="Glutathione synthetase ATP-binding domain-like"/>
    <property type="match status" value="1"/>
</dbReference>
<evidence type="ECO:0000256" key="5">
    <source>
        <dbReference type="ARBA" id="ARBA00022840"/>
    </source>
</evidence>
<dbReference type="Pfam" id="PF02785">
    <property type="entry name" value="Biotin_carb_C"/>
    <property type="match status" value="1"/>
</dbReference>
<name>A0A5N5E8Y4_RHOER</name>
<dbReference type="Pfam" id="PF00289">
    <property type="entry name" value="Biotin_carb_N"/>
    <property type="match status" value="1"/>
</dbReference>
<evidence type="ECO:0000313" key="10">
    <source>
        <dbReference type="EMBL" id="KAB2586816.1"/>
    </source>
</evidence>
<dbReference type="Pfam" id="PF02786">
    <property type="entry name" value="CPSase_L_D2"/>
    <property type="match status" value="1"/>
</dbReference>
<dbReference type="GO" id="GO:0046872">
    <property type="term" value="F:metal ion binding"/>
    <property type="evidence" value="ECO:0007669"/>
    <property type="project" value="InterPro"/>
</dbReference>
<sequence>MFKRIAVVNRGEAAVRLIRAVRELNAEHDYGIRVIALHTEAERRAMFVRQADEGVTLRSTGTGSPYLDYAELERALLAAKADAVWVGWGFVAEDPAFAEIVAKLGITFIGPSADAMRLLGDKVAAKILAEKVGVPVAPWSGGPVETRADARRHAQSIGYPLIIKARSGGGGRGIRKVWAEDELEVALERTQGEAERSFGDPVVFLERLVTDARHVEVQVIADNHGNVWAPGVRDCSIQRRNQKVIEESSSPVLTEEQSDHLKKVSAELVKAAGYQGAGTVEYLYQPENKLFTFLEVNTRLQVEHPITEVTTGIDLVKLQILVASGDELVGDCPPAFGHAVEARLNAEDADNDFAPAPGTVQLLKFPLGSGIRVDTGIAAGDVIPPDYDSMVAKVIA</sequence>
<dbReference type="PANTHER" id="PTHR48095">
    <property type="entry name" value="PYRUVATE CARBOXYLASE SUBUNIT A"/>
    <property type="match status" value="1"/>
</dbReference>
<dbReference type="InterPro" id="IPR011054">
    <property type="entry name" value="Rudment_hybrid_motif"/>
</dbReference>
<dbReference type="GO" id="GO:0004075">
    <property type="term" value="F:biotin carboxylase activity"/>
    <property type="evidence" value="ECO:0007669"/>
    <property type="project" value="UniProtKB-EC"/>
</dbReference>
<dbReference type="EMBL" id="MRBO01000122">
    <property type="protein sequence ID" value="KAB2586816.1"/>
    <property type="molecule type" value="Genomic_DNA"/>
</dbReference>
<dbReference type="SUPFAM" id="SSF51246">
    <property type="entry name" value="Rudiment single hybrid motif"/>
    <property type="match status" value="1"/>
</dbReference>
<dbReference type="InterPro" id="IPR005479">
    <property type="entry name" value="CPAse_ATP-bd"/>
</dbReference>
<feature type="non-terminal residue" evidence="10">
    <location>
        <position position="396"/>
    </location>
</feature>
<feature type="domain" description="ATP-grasp" evidence="8">
    <location>
        <begin position="126"/>
        <end position="324"/>
    </location>
</feature>
<dbReference type="InterPro" id="IPR051602">
    <property type="entry name" value="ACC_Biotin_Carboxylase"/>
</dbReference>
<comment type="catalytic activity">
    <reaction evidence="6">
        <text>N(6)-biotinyl-L-lysyl-[protein] + hydrogencarbonate + ATP = N(6)-carboxybiotinyl-L-lysyl-[protein] + ADP + phosphate + H(+)</text>
        <dbReference type="Rhea" id="RHEA:13501"/>
        <dbReference type="Rhea" id="RHEA-COMP:10505"/>
        <dbReference type="Rhea" id="RHEA-COMP:10506"/>
        <dbReference type="ChEBI" id="CHEBI:15378"/>
        <dbReference type="ChEBI" id="CHEBI:17544"/>
        <dbReference type="ChEBI" id="CHEBI:30616"/>
        <dbReference type="ChEBI" id="CHEBI:43474"/>
        <dbReference type="ChEBI" id="CHEBI:83144"/>
        <dbReference type="ChEBI" id="CHEBI:83145"/>
        <dbReference type="ChEBI" id="CHEBI:456216"/>
        <dbReference type="EC" id="6.3.4.14"/>
    </reaction>
</comment>
<evidence type="ECO:0000313" key="11">
    <source>
        <dbReference type="Proteomes" id="UP000325576"/>
    </source>
</evidence>
<organism evidence="10 11">
    <name type="scientific">Rhodococcus erythropolis</name>
    <name type="common">Arthrobacter picolinophilus</name>
    <dbReference type="NCBI Taxonomy" id="1833"/>
    <lineage>
        <taxon>Bacteria</taxon>
        <taxon>Bacillati</taxon>
        <taxon>Actinomycetota</taxon>
        <taxon>Actinomycetes</taxon>
        <taxon>Mycobacteriales</taxon>
        <taxon>Nocardiaceae</taxon>
        <taxon>Rhodococcus</taxon>
        <taxon>Rhodococcus erythropolis group</taxon>
    </lineage>
</organism>
<dbReference type="EC" id="6.3.4.14" evidence="2"/>
<keyword evidence="5 7" id="KW-0067">ATP-binding</keyword>
<evidence type="ECO:0000256" key="6">
    <source>
        <dbReference type="ARBA" id="ARBA00048600"/>
    </source>
</evidence>
<reference evidence="10 11" key="1">
    <citation type="journal article" date="2017" name="Poromechanics V (2013)">
        <title>Genomic Characterization of the Arsenic-Tolerant Actinobacterium, &lt;i&gt;Rhodococcus erythropolis&lt;/i&gt; S43.</title>
        <authorList>
            <person name="Retamal-Morales G."/>
            <person name="Mehnert M."/>
            <person name="Schwabe R."/>
            <person name="Tischler D."/>
            <person name="Schloemann M."/>
            <person name="Levican G.J."/>
        </authorList>
    </citation>
    <scope>NUCLEOTIDE SEQUENCE [LARGE SCALE GENOMIC DNA]</scope>
    <source>
        <strain evidence="10 11">S43</strain>
    </source>
</reference>
<evidence type="ECO:0000259" key="9">
    <source>
        <dbReference type="PROSITE" id="PS50979"/>
    </source>
</evidence>
<dbReference type="PROSITE" id="PS50979">
    <property type="entry name" value="BC"/>
    <property type="match status" value="1"/>
</dbReference>
<dbReference type="AlphaFoldDB" id="A0A5N5E8Y4"/>
<keyword evidence="3" id="KW-0436">Ligase</keyword>
<dbReference type="InterPro" id="IPR011764">
    <property type="entry name" value="Biotin_carboxylation_dom"/>
</dbReference>
<evidence type="ECO:0000256" key="4">
    <source>
        <dbReference type="ARBA" id="ARBA00022741"/>
    </source>
</evidence>
<accession>A0A5N5E8Y4</accession>
<comment type="function">
    <text evidence="1">This protein is a component of the acetyl coenzyme A carboxylase complex; first, biotin carboxylase catalyzes the carboxylation of the carrier protein and then the transcarboxylase transfers the carboxyl group to form malonyl-CoA.</text>
</comment>
<dbReference type="InterPro" id="IPR005482">
    <property type="entry name" value="Biotin_COase_C"/>
</dbReference>
<dbReference type="InterPro" id="IPR016185">
    <property type="entry name" value="PreATP-grasp_dom_sf"/>
</dbReference>
<dbReference type="GO" id="GO:0005524">
    <property type="term" value="F:ATP binding"/>
    <property type="evidence" value="ECO:0007669"/>
    <property type="project" value="UniProtKB-UniRule"/>
</dbReference>